<feature type="compositionally biased region" description="Basic and acidic residues" evidence="1">
    <location>
        <begin position="46"/>
        <end position="56"/>
    </location>
</feature>
<proteinExistence type="predicted"/>
<evidence type="ECO:0000256" key="1">
    <source>
        <dbReference type="SAM" id="MobiDB-lite"/>
    </source>
</evidence>
<evidence type="ECO:0000313" key="2">
    <source>
        <dbReference type="EMBL" id="SDM06318.1"/>
    </source>
</evidence>
<dbReference type="AlphaFoldDB" id="A0A1G9Q5L9"/>
<accession>A0A1G9Q5L9</accession>
<dbReference type="Proteomes" id="UP000198680">
    <property type="component" value="Unassembled WGS sequence"/>
</dbReference>
<protein>
    <submittedName>
        <fullName evidence="2">Uncharacterized protein</fullName>
    </submittedName>
</protein>
<organism evidence="2 3">
    <name type="scientific">Geodermatophilus siccatus</name>
    <dbReference type="NCBI Taxonomy" id="1137991"/>
    <lineage>
        <taxon>Bacteria</taxon>
        <taxon>Bacillati</taxon>
        <taxon>Actinomycetota</taxon>
        <taxon>Actinomycetes</taxon>
        <taxon>Geodermatophilales</taxon>
        <taxon>Geodermatophilaceae</taxon>
        <taxon>Geodermatophilus</taxon>
    </lineage>
</organism>
<reference evidence="3" key="1">
    <citation type="submission" date="2016-10" db="EMBL/GenBank/DDBJ databases">
        <authorList>
            <person name="Varghese N."/>
            <person name="Submissions S."/>
        </authorList>
    </citation>
    <scope>NUCLEOTIDE SEQUENCE [LARGE SCALE GENOMIC DNA]</scope>
    <source>
        <strain evidence="3">DSM 45419</strain>
    </source>
</reference>
<name>A0A1G9Q5L9_9ACTN</name>
<evidence type="ECO:0000313" key="3">
    <source>
        <dbReference type="Proteomes" id="UP000198680"/>
    </source>
</evidence>
<sequence length="56" mass="6001">MVLAETERLLRAARTGPLVERLPDPLAPSAHPSATEGRQEGTAASRGERPARWVPA</sequence>
<dbReference type="EMBL" id="FNHE01000003">
    <property type="protein sequence ID" value="SDM06318.1"/>
    <property type="molecule type" value="Genomic_DNA"/>
</dbReference>
<dbReference type="STRING" id="1137991.SAMN05660642_01516"/>
<feature type="region of interest" description="Disordered" evidence="1">
    <location>
        <begin position="14"/>
        <end position="56"/>
    </location>
</feature>
<keyword evidence="3" id="KW-1185">Reference proteome</keyword>
<gene>
    <name evidence="2" type="ORF">SAMN05660642_01516</name>
</gene>